<sequence>MVAKPRIPSLNTMRPNASRIPLQSRKRSKNHKLLTQLLPPHLTLHNPIHITLPHNLPPIPYQNRHTASLKNHNLIPFPPQTWQQRIISLFPHRKSPINPHPQRSTDFIRQRPVSTRPQLRKFRLHLRKLPTCLLGIVRRSLVRNLAWRVHSRQLARVTQLNDVENPAMAVELLLEL</sequence>
<evidence type="ECO:0000313" key="2">
    <source>
        <dbReference type="EMBL" id="KAK0745588.1"/>
    </source>
</evidence>
<name>A0AA40K4H0_9PEZI</name>
<protein>
    <submittedName>
        <fullName evidence="2">Uncharacterized protein</fullName>
    </submittedName>
</protein>
<keyword evidence="3" id="KW-1185">Reference proteome</keyword>
<accession>A0AA40K4H0</accession>
<gene>
    <name evidence="2" type="ORF">B0T18DRAFT_133693</name>
</gene>
<proteinExistence type="predicted"/>
<organism evidence="2 3">
    <name type="scientific">Schizothecium vesticola</name>
    <dbReference type="NCBI Taxonomy" id="314040"/>
    <lineage>
        <taxon>Eukaryota</taxon>
        <taxon>Fungi</taxon>
        <taxon>Dikarya</taxon>
        <taxon>Ascomycota</taxon>
        <taxon>Pezizomycotina</taxon>
        <taxon>Sordariomycetes</taxon>
        <taxon>Sordariomycetidae</taxon>
        <taxon>Sordariales</taxon>
        <taxon>Schizotheciaceae</taxon>
        <taxon>Schizothecium</taxon>
    </lineage>
</organism>
<dbReference type="Proteomes" id="UP001172155">
    <property type="component" value="Unassembled WGS sequence"/>
</dbReference>
<comment type="caution">
    <text evidence="2">The sequence shown here is derived from an EMBL/GenBank/DDBJ whole genome shotgun (WGS) entry which is preliminary data.</text>
</comment>
<evidence type="ECO:0000313" key="3">
    <source>
        <dbReference type="Proteomes" id="UP001172155"/>
    </source>
</evidence>
<dbReference type="AlphaFoldDB" id="A0AA40K4H0"/>
<dbReference type="EMBL" id="JAUKUD010000004">
    <property type="protein sequence ID" value="KAK0745588.1"/>
    <property type="molecule type" value="Genomic_DNA"/>
</dbReference>
<reference evidence="2" key="1">
    <citation type="submission" date="2023-06" db="EMBL/GenBank/DDBJ databases">
        <title>Genome-scale phylogeny and comparative genomics of the fungal order Sordariales.</title>
        <authorList>
            <consortium name="Lawrence Berkeley National Laboratory"/>
            <person name="Hensen N."/>
            <person name="Bonometti L."/>
            <person name="Westerberg I."/>
            <person name="Brannstrom I.O."/>
            <person name="Guillou S."/>
            <person name="Cros-Aarteil S."/>
            <person name="Calhoun S."/>
            <person name="Haridas S."/>
            <person name="Kuo A."/>
            <person name="Mondo S."/>
            <person name="Pangilinan J."/>
            <person name="Riley R."/>
            <person name="LaButti K."/>
            <person name="Andreopoulos B."/>
            <person name="Lipzen A."/>
            <person name="Chen C."/>
            <person name="Yanf M."/>
            <person name="Daum C."/>
            <person name="Ng V."/>
            <person name="Clum A."/>
            <person name="Steindorff A."/>
            <person name="Ohm R."/>
            <person name="Martin F."/>
            <person name="Silar P."/>
            <person name="Natvig D."/>
            <person name="Lalanne C."/>
            <person name="Gautier V."/>
            <person name="Ament-velasquez S.L."/>
            <person name="Kruys A."/>
            <person name="Hutchinson M.I."/>
            <person name="Powell A.J."/>
            <person name="Barry K."/>
            <person name="Miller A.N."/>
            <person name="Grigoriev I.V."/>
            <person name="Debuchy R."/>
            <person name="Gladieux P."/>
            <person name="Thoren M.H."/>
            <person name="Johannesson H."/>
        </authorList>
    </citation>
    <scope>NUCLEOTIDE SEQUENCE</scope>
    <source>
        <strain evidence="2">SMH3187-1</strain>
    </source>
</reference>
<evidence type="ECO:0000256" key="1">
    <source>
        <dbReference type="SAM" id="MobiDB-lite"/>
    </source>
</evidence>
<feature type="region of interest" description="Disordered" evidence="1">
    <location>
        <begin position="1"/>
        <end position="29"/>
    </location>
</feature>